<dbReference type="PROSITE" id="PS51257">
    <property type="entry name" value="PROKAR_LIPOPROTEIN"/>
    <property type="match status" value="1"/>
</dbReference>
<evidence type="ECO:0000256" key="4">
    <source>
        <dbReference type="ARBA" id="ARBA00023284"/>
    </source>
</evidence>
<dbReference type="InterPro" id="IPR036249">
    <property type="entry name" value="Thioredoxin-like_sf"/>
</dbReference>
<evidence type="ECO:0000256" key="1">
    <source>
        <dbReference type="ARBA" id="ARBA00004196"/>
    </source>
</evidence>
<keyword evidence="9" id="KW-1185">Reference proteome</keyword>
<evidence type="ECO:0000259" key="7">
    <source>
        <dbReference type="PROSITE" id="PS51352"/>
    </source>
</evidence>
<sequence>MKTATLASLLVLALAACQPAAEAPAEAAPAPAPVAAEPAAAPEPPTHPGLVVETLDDGTFDLAAQRGGWVVVNFWATWCKPCLKEIPDLSAFDASRDDVRVIGLAYEEIEPDDMRAFLKEHPAGYPIALLDVYDPPGDFETPRGLPMTYLIDPEGKVAKKYLGPITSEMLAADIAAAGAG</sequence>
<evidence type="ECO:0000313" key="9">
    <source>
        <dbReference type="Proteomes" id="UP000241736"/>
    </source>
</evidence>
<dbReference type="GO" id="GO:0016209">
    <property type="term" value="F:antioxidant activity"/>
    <property type="evidence" value="ECO:0007669"/>
    <property type="project" value="InterPro"/>
</dbReference>
<dbReference type="InterPro" id="IPR050553">
    <property type="entry name" value="Thioredoxin_ResA/DsbE_sf"/>
</dbReference>
<keyword evidence="6" id="KW-0732">Signal</keyword>
<accession>A0A2P6M6J0</accession>
<evidence type="ECO:0000256" key="2">
    <source>
        <dbReference type="ARBA" id="ARBA00022748"/>
    </source>
</evidence>
<dbReference type="RefSeq" id="WP_106991306.1">
    <property type="nucleotide sequence ID" value="NZ_JAVEVW010000136.1"/>
</dbReference>
<dbReference type="GO" id="GO:0017004">
    <property type="term" value="P:cytochrome complex assembly"/>
    <property type="evidence" value="ECO:0007669"/>
    <property type="project" value="UniProtKB-KW"/>
</dbReference>
<dbReference type="EMBL" id="PVLF01000022">
    <property type="protein sequence ID" value="PRH81565.1"/>
    <property type="molecule type" value="Genomic_DNA"/>
</dbReference>
<dbReference type="SUPFAM" id="SSF52833">
    <property type="entry name" value="Thioredoxin-like"/>
    <property type="match status" value="1"/>
</dbReference>
<dbReference type="PANTHER" id="PTHR42852:SF6">
    <property type="entry name" value="THIOL:DISULFIDE INTERCHANGE PROTEIN DSBE"/>
    <property type="match status" value="1"/>
</dbReference>
<feature type="domain" description="Thioredoxin" evidence="7">
    <location>
        <begin position="26"/>
        <end position="179"/>
    </location>
</feature>
<dbReference type="InterPro" id="IPR000866">
    <property type="entry name" value="AhpC/TSA"/>
</dbReference>
<dbReference type="PANTHER" id="PTHR42852">
    <property type="entry name" value="THIOL:DISULFIDE INTERCHANGE PROTEIN DSBE"/>
    <property type="match status" value="1"/>
</dbReference>
<evidence type="ECO:0000313" key="8">
    <source>
        <dbReference type="EMBL" id="PRH81565.1"/>
    </source>
</evidence>
<feature type="compositionally biased region" description="Low complexity" evidence="5">
    <location>
        <begin position="28"/>
        <end position="40"/>
    </location>
</feature>
<proteinExistence type="predicted"/>
<dbReference type="AlphaFoldDB" id="A0A2P6M6J0"/>
<dbReference type="GO" id="GO:0016491">
    <property type="term" value="F:oxidoreductase activity"/>
    <property type="evidence" value="ECO:0007669"/>
    <property type="project" value="InterPro"/>
</dbReference>
<dbReference type="PROSITE" id="PS51352">
    <property type="entry name" value="THIOREDOXIN_2"/>
    <property type="match status" value="1"/>
</dbReference>
<evidence type="ECO:0000256" key="3">
    <source>
        <dbReference type="ARBA" id="ARBA00023157"/>
    </source>
</evidence>
<keyword evidence="2" id="KW-0201">Cytochrome c-type biogenesis</keyword>
<dbReference type="CDD" id="cd02966">
    <property type="entry name" value="TlpA_like_family"/>
    <property type="match status" value="1"/>
</dbReference>
<dbReference type="GO" id="GO:0030313">
    <property type="term" value="C:cell envelope"/>
    <property type="evidence" value="ECO:0007669"/>
    <property type="project" value="UniProtKB-SubCell"/>
</dbReference>
<keyword evidence="3" id="KW-1015">Disulfide bond</keyword>
<protein>
    <submittedName>
        <fullName evidence="8">Thioredoxin</fullName>
    </submittedName>
</protein>
<evidence type="ECO:0000256" key="5">
    <source>
        <dbReference type="SAM" id="MobiDB-lite"/>
    </source>
</evidence>
<reference evidence="8 9" key="1">
    <citation type="submission" date="2018-03" db="EMBL/GenBank/DDBJ databases">
        <title>Arenimonas caeni sp. nov., isolated from activated sludge.</title>
        <authorList>
            <person name="Liu H."/>
        </authorList>
    </citation>
    <scope>NUCLEOTIDE SEQUENCE [LARGE SCALE GENOMIC DNA]</scope>
    <source>
        <strain evidence="9">z29</strain>
    </source>
</reference>
<dbReference type="OrthoDB" id="9796554at2"/>
<keyword evidence="4" id="KW-0676">Redox-active center</keyword>
<dbReference type="Proteomes" id="UP000241736">
    <property type="component" value="Unassembled WGS sequence"/>
</dbReference>
<feature type="region of interest" description="Disordered" evidence="5">
    <location>
        <begin position="28"/>
        <end position="52"/>
    </location>
</feature>
<organism evidence="8 9">
    <name type="scientific">Arenimonas caeni</name>
    <dbReference type="NCBI Taxonomy" id="2058085"/>
    <lineage>
        <taxon>Bacteria</taxon>
        <taxon>Pseudomonadati</taxon>
        <taxon>Pseudomonadota</taxon>
        <taxon>Gammaproteobacteria</taxon>
        <taxon>Lysobacterales</taxon>
        <taxon>Lysobacteraceae</taxon>
        <taxon>Arenimonas</taxon>
    </lineage>
</organism>
<gene>
    <name evidence="8" type="ORF">C6N40_12175</name>
</gene>
<comment type="caution">
    <text evidence="8">The sequence shown here is derived from an EMBL/GenBank/DDBJ whole genome shotgun (WGS) entry which is preliminary data.</text>
</comment>
<dbReference type="Pfam" id="PF00578">
    <property type="entry name" value="AhpC-TSA"/>
    <property type="match status" value="1"/>
</dbReference>
<name>A0A2P6M6J0_9GAMM</name>
<dbReference type="InterPro" id="IPR013766">
    <property type="entry name" value="Thioredoxin_domain"/>
</dbReference>
<feature type="chain" id="PRO_5015184602" evidence="6">
    <location>
        <begin position="28"/>
        <end position="180"/>
    </location>
</feature>
<comment type="subcellular location">
    <subcellularLocation>
        <location evidence="1">Cell envelope</location>
    </subcellularLocation>
</comment>
<feature type="signal peptide" evidence="6">
    <location>
        <begin position="1"/>
        <end position="27"/>
    </location>
</feature>
<evidence type="ECO:0000256" key="6">
    <source>
        <dbReference type="SAM" id="SignalP"/>
    </source>
</evidence>
<dbReference type="Gene3D" id="3.40.30.10">
    <property type="entry name" value="Glutaredoxin"/>
    <property type="match status" value="1"/>
</dbReference>